<organism evidence="2 3">
    <name type="scientific">Corchorus capsularis</name>
    <name type="common">Jute</name>
    <dbReference type="NCBI Taxonomy" id="210143"/>
    <lineage>
        <taxon>Eukaryota</taxon>
        <taxon>Viridiplantae</taxon>
        <taxon>Streptophyta</taxon>
        <taxon>Embryophyta</taxon>
        <taxon>Tracheophyta</taxon>
        <taxon>Spermatophyta</taxon>
        <taxon>Magnoliopsida</taxon>
        <taxon>eudicotyledons</taxon>
        <taxon>Gunneridae</taxon>
        <taxon>Pentapetalae</taxon>
        <taxon>rosids</taxon>
        <taxon>malvids</taxon>
        <taxon>Malvales</taxon>
        <taxon>Malvaceae</taxon>
        <taxon>Grewioideae</taxon>
        <taxon>Apeibeae</taxon>
        <taxon>Corchorus</taxon>
    </lineage>
</organism>
<comment type="caution">
    <text evidence="2">The sequence shown here is derived from an EMBL/GenBank/DDBJ whole genome shotgun (WGS) entry which is preliminary data.</text>
</comment>
<proteinExistence type="predicted"/>
<reference evidence="2 3" key="1">
    <citation type="submission" date="2013-09" db="EMBL/GenBank/DDBJ databases">
        <title>Corchorus capsularis genome sequencing.</title>
        <authorList>
            <person name="Alam M."/>
            <person name="Haque M.S."/>
            <person name="Islam M.S."/>
            <person name="Emdad E.M."/>
            <person name="Islam M.M."/>
            <person name="Ahmed B."/>
            <person name="Halim A."/>
            <person name="Hossen Q.M.M."/>
            <person name="Hossain M.Z."/>
            <person name="Ahmed R."/>
            <person name="Khan M.M."/>
            <person name="Islam R."/>
            <person name="Rashid M.M."/>
            <person name="Khan S.A."/>
            <person name="Rahman M.S."/>
            <person name="Alam M."/>
        </authorList>
    </citation>
    <scope>NUCLEOTIDE SEQUENCE [LARGE SCALE GENOMIC DNA]</scope>
    <source>
        <strain evidence="3">cv. CVL-1</strain>
        <tissue evidence="2">Whole seedling</tissue>
    </source>
</reference>
<feature type="region of interest" description="Disordered" evidence="1">
    <location>
        <begin position="1"/>
        <end position="20"/>
    </location>
</feature>
<evidence type="ECO:0000313" key="3">
    <source>
        <dbReference type="Proteomes" id="UP000188268"/>
    </source>
</evidence>
<dbReference type="Proteomes" id="UP000188268">
    <property type="component" value="Unassembled WGS sequence"/>
</dbReference>
<evidence type="ECO:0000256" key="1">
    <source>
        <dbReference type="SAM" id="MobiDB-lite"/>
    </source>
</evidence>
<evidence type="ECO:0000313" key="2">
    <source>
        <dbReference type="EMBL" id="OMP00964.1"/>
    </source>
</evidence>
<dbReference type="AlphaFoldDB" id="A0A1R3K1K3"/>
<accession>A0A1R3K1K3</accession>
<dbReference type="EMBL" id="AWWV01006556">
    <property type="protein sequence ID" value="OMP00964.1"/>
    <property type="molecule type" value="Genomic_DNA"/>
</dbReference>
<keyword evidence="3" id="KW-1185">Reference proteome</keyword>
<protein>
    <submittedName>
        <fullName evidence="2">Uncharacterized protein</fullName>
    </submittedName>
</protein>
<dbReference type="Gramene" id="OMP00964">
    <property type="protein sequence ID" value="OMP00964"/>
    <property type="gene ID" value="CCACVL1_03215"/>
</dbReference>
<sequence length="98" mass="10648">MKQVKGIDLPGPGKGNSKVDHPIDMAASSASSFLIIYLLACQRRPIKTKQLFIYGEPSLSGSFFPVLFQLPLAHSKLGILGKLNLLKLYDTASFSLPT</sequence>
<name>A0A1R3K1K3_COCAP</name>
<gene>
    <name evidence="2" type="ORF">CCACVL1_03215</name>
</gene>